<dbReference type="Gene3D" id="3.40.50.1000">
    <property type="entry name" value="HAD superfamily/HAD-like"/>
    <property type="match status" value="1"/>
</dbReference>
<keyword evidence="2" id="KW-1185">Reference proteome</keyword>
<dbReference type="SUPFAM" id="SSF56784">
    <property type="entry name" value="HAD-like"/>
    <property type="match status" value="1"/>
</dbReference>
<dbReference type="PROSITE" id="PS01228">
    <property type="entry name" value="COF_1"/>
    <property type="match status" value="1"/>
</dbReference>
<dbReference type="GO" id="GO:0000287">
    <property type="term" value="F:magnesium ion binding"/>
    <property type="evidence" value="ECO:0007669"/>
    <property type="project" value="TreeGrafter"/>
</dbReference>
<dbReference type="RefSeq" id="WP_107138667.1">
    <property type="nucleotide sequence ID" value="NZ_PYSV01000013.1"/>
</dbReference>
<dbReference type="Gene3D" id="3.30.1240.10">
    <property type="match status" value="1"/>
</dbReference>
<evidence type="ECO:0000313" key="2">
    <source>
        <dbReference type="Proteomes" id="UP000240317"/>
    </source>
</evidence>
<reference evidence="1 2" key="1">
    <citation type="submission" date="2018-03" db="EMBL/GenBank/DDBJ databases">
        <title>Draft genome of Deinococcus sp. OD32.</title>
        <authorList>
            <person name="Wang X.-P."/>
            <person name="Du Z.-J."/>
        </authorList>
    </citation>
    <scope>NUCLEOTIDE SEQUENCE [LARGE SCALE GENOMIC DNA]</scope>
    <source>
        <strain evidence="1 2">OD32</strain>
    </source>
</reference>
<comment type="caution">
    <text evidence="1">The sequence shown here is derived from an EMBL/GenBank/DDBJ whole genome shotgun (WGS) entry which is preliminary data.</text>
</comment>
<dbReference type="OrthoDB" id="73199at2"/>
<sequence>MWLAKRRRLAYREGVDTLPFALLALDLDGTLLNEAGEAPPGLLAELRAWEAAGAHLAILTARAWVPTLLSDWPVNTVSRCYGAQLRQGGQVIRERALAPQTVAAALGLLDARDLAAGGKTVVVTRDPAHAVRPTNMAALRRGAAAPGVLKVVQGGDPKRLDDLQVAWAALPGAAVIRERPGRVVLVAPGADKGRALAGLRRRLGVPRRRVLAAGDGPADATMLGHAGLFVRVGACAALAHAGQTVAGPAELCRLLEARRLNPGSPRPPAAPAQMR</sequence>
<name>A0A2T3W605_9DEIO</name>
<dbReference type="Pfam" id="PF08282">
    <property type="entry name" value="Hydrolase_3"/>
    <property type="match status" value="2"/>
</dbReference>
<gene>
    <name evidence="1" type="ORF">C8263_13560</name>
</gene>
<dbReference type="AlphaFoldDB" id="A0A2T3W605"/>
<dbReference type="InterPro" id="IPR006379">
    <property type="entry name" value="HAD-SF_hydro_IIB"/>
</dbReference>
<proteinExistence type="predicted"/>
<organism evidence="1 2">
    <name type="scientific">Deinococcus arcticus</name>
    <dbReference type="NCBI Taxonomy" id="2136176"/>
    <lineage>
        <taxon>Bacteria</taxon>
        <taxon>Thermotogati</taxon>
        <taxon>Deinococcota</taxon>
        <taxon>Deinococci</taxon>
        <taxon>Deinococcales</taxon>
        <taxon>Deinococcaceae</taxon>
        <taxon>Deinococcus</taxon>
    </lineage>
</organism>
<evidence type="ECO:0000313" key="1">
    <source>
        <dbReference type="EMBL" id="PTA67321.1"/>
    </source>
</evidence>
<dbReference type="InterPro" id="IPR036412">
    <property type="entry name" value="HAD-like_sf"/>
</dbReference>
<dbReference type="PANTHER" id="PTHR10000">
    <property type="entry name" value="PHOSPHOSERINE PHOSPHATASE"/>
    <property type="match status" value="1"/>
</dbReference>
<dbReference type="PANTHER" id="PTHR10000:SF8">
    <property type="entry name" value="HAD SUPERFAMILY HYDROLASE-LIKE, TYPE 3"/>
    <property type="match status" value="1"/>
</dbReference>
<dbReference type="Proteomes" id="UP000240317">
    <property type="component" value="Unassembled WGS sequence"/>
</dbReference>
<dbReference type="GO" id="GO:0005829">
    <property type="term" value="C:cytosol"/>
    <property type="evidence" value="ECO:0007669"/>
    <property type="project" value="TreeGrafter"/>
</dbReference>
<accession>A0A2T3W605</accession>
<dbReference type="InterPro" id="IPR023214">
    <property type="entry name" value="HAD_sf"/>
</dbReference>
<protein>
    <submittedName>
        <fullName evidence="1">Uncharacterized protein</fullName>
    </submittedName>
</protein>
<dbReference type="GO" id="GO:0016791">
    <property type="term" value="F:phosphatase activity"/>
    <property type="evidence" value="ECO:0007669"/>
    <property type="project" value="TreeGrafter"/>
</dbReference>
<dbReference type="EMBL" id="PYSV01000013">
    <property type="protein sequence ID" value="PTA67321.1"/>
    <property type="molecule type" value="Genomic_DNA"/>
</dbReference>
<dbReference type="NCBIfam" id="TIGR01484">
    <property type="entry name" value="HAD-SF-IIB"/>
    <property type="match status" value="1"/>
</dbReference>